<accession>P91834</accession>
<dbReference type="InterPro" id="IPR035309">
    <property type="entry name" value="PSME4"/>
</dbReference>
<name>P91834_CAEEL</name>
<dbReference type="WormBase" id="T28B8.3a">
    <property type="protein sequence ID" value="CE53941"/>
    <property type="gene ID" value="WBGene00012114"/>
</dbReference>
<feature type="domain" description="Proteasome activator complex subunit 4 C-terminal" evidence="9">
    <location>
        <begin position="1804"/>
        <end position="1889"/>
    </location>
</feature>
<evidence type="ECO:0000256" key="7">
    <source>
        <dbReference type="ARBA" id="ARBA00023204"/>
    </source>
</evidence>
<dbReference type="PhylomeDB" id="P91834"/>
<comment type="similarity">
    <text evidence="3">Belongs to the BLM10 family.</text>
</comment>
<evidence type="ECO:0000313" key="13">
    <source>
        <dbReference type="Proteomes" id="UP000001940"/>
    </source>
</evidence>
<feature type="domain" description="Proteasome activator complex subunit 4-like HEAT repeat-like" evidence="11">
    <location>
        <begin position="1211"/>
        <end position="1495"/>
    </location>
</feature>
<evidence type="ECO:0000259" key="9">
    <source>
        <dbReference type="Pfam" id="PF11919"/>
    </source>
</evidence>
<feature type="domain" description="Proteasome activator Blm10 middle HEAT repeats region" evidence="10">
    <location>
        <begin position="496"/>
        <end position="854"/>
    </location>
</feature>
<dbReference type="Proteomes" id="UP000001940">
    <property type="component" value="Chromosome I"/>
</dbReference>
<dbReference type="InterPro" id="IPR011989">
    <property type="entry name" value="ARM-like"/>
</dbReference>
<dbReference type="PANTHER" id="PTHR32170">
    <property type="entry name" value="PROTEASOME ACTIVATOR COMPLEX SUBUNIT 4"/>
    <property type="match status" value="1"/>
</dbReference>
<dbReference type="STRING" id="6239.T28B8.3a.1"/>
<evidence type="ECO:0000256" key="8">
    <source>
        <dbReference type="ARBA" id="ARBA00023242"/>
    </source>
</evidence>
<keyword evidence="6" id="KW-0227">DNA damage</keyword>
<comment type="subcellular location">
    <subcellularLocation>
        <location evidence="2">Cytoplasm</location>
    </subcellularLocation>
    <subcellularLocation>
        <location evidence="1">Nucleus speckle</location>
    </subcellularLocation>
</comment>
<evidence type="ECO:0000256" key="5">
    <source>
        <dbReference type="ARBA" id="ARBA00022737"/>
    </source>
</evidence>
<dbReference type="EMBL" id="BX284601">
    <property type="protein sequence ID" value="CAB03442.4"/>
    <property type="molecule type" value="Genomic_DNA"/>
</dbReference>
<dbReference type="GO" id="GO:0016504">
    <property type="term" value="F:peptidase activator activity"/>
    <property type="evidence" value="ECO:0000318"/>
    <property type="project" value="GO_Central"/>
</dbReference>
<organism evidence="12 13">
    <name type="scientific">Caenorhabditis elegans</name>
    <dbReference type="NCBI Taxonomy" id="6239"/>
    <lineage>
        <taxon>Eukaryota</taxon>
        <taxon>Metazoa</taxon>
        <taxon>Ecdysozoa</taxon>
        <taxon>Nematoda</taxon>
        <taxon>Chromadorea</taxon>
        <taxon>Rhabditida</taxon>
        <taxon>Rhabditina</taxon>
        <taxon>Rhabditomorpha</taxon>
        <taxon>Rhabditoidea</taxon>
        <taxon>Rhabditidae</taxon>
        <taxon>Peloderinae</taxon>
        <taxon>Caenorhabditis</taxon>
    </lineage>
</organism>
<dbReference type="OrthoDB" id="17907at2759"/>
<keyword evidence="8" id="KW-0539">Nucleus</keyword>
<dbReference type="InterPro" id="IPR055455">
    <property type="entry name" value="HEAT_PSME4"/>
</dbReference>
<dbReference type="PaxDb" id="6239-T28B8.3a"/>
<keyword evidence="5" id="KW-0677">Repeat</keyword>
<proteinExistence type="inferred from homology"/>
<dbReference type="AGR" id="WB:WBGene00012114"/>
<dbReference type="GO" id="GO:0006281">
    <property type="term" value="P:DNA repair"/>
    <property type="evidence" value="ECO:0007669"/>
    <property type="project" value="UniProtKB-KW"/>
</dbReference>
<keyword evidence="13" id="KW-1185">Reference proteome</keyword>
<reference evidence="12 13" key="1">
    <citation type="journal article" date="1998" name="Science">
        <title>Genome sequence of the nematode C. elegans: a platform for investigating biology.</title>
        <authorList>
            <consortium name="The C. elegans sequencing consortium"/>
            <person name="Sulson J.E."/>
            <person name="Waterston R."/>
        </authorList>
    </citation>
    <scope>NUCLEOTIDE SEQUENCE [LARGE SCALE GENOMIC DNA]</scope>
    <source>
        <strain evidence="12 13">Bristol N2</strain>
    </source>
</reference>
<evidence type="ECO:0000256" key="6">
    <source>
        <dbReference type="ARBA" id="ARBA00022763"/>
    </source>
</evidence>
<evidence type="ECO:0000259" key="11">
    <source>
        <dbReference type="Pfam" id="PF23096"/>
    </source>
</evidence>
<gene>
    <name evidence="12" type="ORF">CELE_T28B8.3</name>
    <name evidence="12 14" type="ORF">T28B8.3</name>
</gene>
<evidence type="ECO:0000256" key="2">
    <source>
        <dbReference type="ARBA" id="ARBA00004496"/>
    </source>
</evidence>
<dbReference type="GO" id="GO:0005829">
    <property type="term" value="C:cytosol"/>
    <property type="evidence" value="ECO:0000318"/>
    <property type="project" value="GO_Central"/>
</dbReference>
<dbReference type="GO" id="GO:0070628">
    <property type="term" value="F:proteasome binding"/>
    <property type="evidence" value="ECO:0000318"/>
    <property type="project" value="GO_Central"/>
</dbReference>
<dbReference type="SMR" id="P91834"/>
<keyword evidence="7" id="KW-0234">DNA repair</keyword>
<dbReference type="Pfam" id="PF23096">
    <property type="entry name" value="HEAT_PSME4"/>
    <property type="match status" value="1"/>
</dbReference>
<dbReference type="InterPro" id="IPR016024">
    <property type="entry name" value="ARM-type_fold"/>
</dbReference>
<dbReference type="HOGENOM" id="CLU_238266_0_0_1"/>
<dbReference type="Bgee" id="WBGene00012114">
    <property type="expression patterns" value="Expressed in larva"/>
</dbReference>
<dbReference type="InParanoid" id="P91834"/>
<dbReference type="Pfam" id="PF11919">
    <property type="entry name" value="PSME4_C"/>
    <property type="match status" value="1"/>
</dbReference>
<dbReference type="PANTHER" id="PTHR32170:SF4">
    <property type="entry name" value="DUF3437 DOMAIN-CONTAINING PROTEIN-RELATED"/>
    <property type="match status" value="1"/>
</dbReference>
<evidence type="ECO:0000256" key="1">
    <source>
        <dbReference type="ARBA" id="ARBA00004324"/>
    </source>
</evidence>
<dbReference type="InterPro" id="IPR021843">
    <property type="entry name" value="PSME4_C"/>
</dbReference>
<dbReference type="AlphaFoldDB" id="P91834"/>
<dbReference type="GO" id="GO:0016607">
    <property type="term" value="C:nuclear speck"/>
    <property type="evidence" value="ECO:0007669"/>
    <property type="project" value="UniProtKB-SubCell"/>
</dbReference>
<evidence type="ECO:0000313" key="14">
    <source>
        <dbReference type="WormBase" id="T28B8.3a"/>
    </source>
</evidence>
<evidence type="ECO:0000313" key="12">
    <source>
        <dbReference type="EMBL" id="CAB03442.4"/>
    </source>
</evidence>
<dbReference type="InterPro" id="IPR032430">
    <property type="entry name" value="Blm10_mid"/>
</dbReference>
<dbReference type="ExpressionAtlas" id="P91834">
    <property type="expression patterns" value="baseline"/>
</dbReference>
<dbReference type="Gene3D" id="1.25.10.10">
    <property type="entry name" value="Leucine-rich Repeat Variant"/>
    <property type="match status" value="1"/>
</dbReference>
<dbReference type="Pfam" id="PF16507">
    <property type="entry name" value="HEAT_PSME4_mid"/>
    <property type="match status" value="2"/>
</dbReference>
<dbReference type="SUPFAM" id="SSF48371">
    <property type="entry name" value="ARM repeat"/>
    <property type="match status" value="1"/>
</dbReference>
<evidence type="ECO:0000259" key="10">
    <source>
        <dbReference type="Pfam" id="PF16507"/>
    </source>
</evidence>
<keyword evidence="4" id="KW-0963">Cytoplasm</keyword>
<dbReference type="FunFam" id="1.25.10.10:FF:001127">
    <property type="entry name" value="Protein CBG03866"/>
    <property type="match status" value="1"/>
</dbReference>
<dbReference type="FunCoup" id="P91834">
    <property type="interactions" value="141"/>
</dbReference>
<dbReference type="UCSC" id="T28B8.3a">
    <property type="organism name" value="c. elegans"/>
</dbReference>
<feature type="domain" description="Proteasome activator Blm10 middle HEAT repeats region" evidence="10">
    <location>
        <begin position="324"/>
        <end position="456"/>
    </location>
</feature>
<dbReference type="GO" id="GO:0010499">
    <property type="term" value="P:proteasomal ubiquitin-independent protein catabolic process"/>
    <property type="evidence" value="ECO:0000318"/>
    <property type="project" value="GO_Central"/>
</dbReference>
<protein>
    <submittedName>
        <fullName evidence="12">DUF3437 domain-containing protein</fullName>
    </submittedName>
</protein>
<dbReference type="eggNOG" id="KOG1851">
    <property type="taxonomic scope" value="Eukaryota"/>
</dbReference>
<evidence type="ECO:0000256" key="3">
    <source>
        <dbReference type="ARBA" id="ARBA00005739"/>
    </source>
</evidence>
<evidence type="ECO:0000256" key="4">
    <source>
        <dbReference type="ARBA" id="ARBA00022490"/>
    </source>
</evidence>
<dbReference type="GO" id="GO:0005634">
    <property type="term" value="C:nucleus"/>
    <property type="evidence" value="ECO:0000318"/>
    <property type="project" value="GO_Central"/>
</dbReference>
<sequence length="1889" mass="220191">MVKVRNSPQPVSVNTGDNLKILMTKNYVRPTKQSIFLPYFEELEAEADKKFDNIINGMMAGFLTDNLIETGRFTKMFQFHIQQFGLRMSKEMLLNLVRFFYEVLIKEHQHTDLIMVACEAFKNMMDLVKPRRFGWRDHTLDWRPLRQLHYQVFLKKMTPDLEDDCKHPLFYFARFYDPSEHQAIWETILQEIPIGNQDQTELLIDICWRFLSVYGMTEEDMKHNAVNTWIKELWEMYLKAEMNTSWTAHCLDHIVEICTIAPGAFDLSSYYDVLFTKMIRGFDLTVREGKLEIGNGEEKISSFYLADICAYTIGGPNSSLSHFQRLIQYISFHVHPPNIGEHTDQISMFLEQFMESFKERLNKERLNWEKRKCSKDYYLKDSDIDAVVESISDLAIMLMFNEDIDYKLIKLLTTVNREYVAPKLLNHLYSSLTAVSEPHRLTTLIEAFTFFVYEIIRTPDAEYRTPRNIVYDSKWLIYMEEERKSWPTFHLGSEVPMVKTHKFASLRAHAFYILEIFVNQINVNDVDRTKFVLKTLEILFSSFPLMDFSAAIKFHEEKMSNDDRLICLLSKRVPSLVEHTLEKLLEVITCLSVEAPNTSDSTGGVSLSLEYQKHGEDETIFKNGFSRLISVIFDRVNDTMRKRLFDRLFDYISTSEFTNYLATDILSSLIFNAVRTSGDAFRHYAEFILKKLKLLITDEVRTSKTPPVSVLFYCALSGPCFAANRTIVLDNEHIFFEIIEIFLNCANKTIFKCGTIGVSTLLHNLLNITTNFPVKTEHNQFSEPFSEWNPIEFWAKCVHYKDTVVHWSIPAKADISCVERIANKFFFPYIQKLMTEVQDRDSFRRITEHLHYVVFNLPTLKYPTNVQWLRNSSTPFCLPIASSSLGASCVLEYELKGPNGENVCEMVVSMIEHVITKTQDPTSLINICSIAKTCLRVFEKPKDDITSLLDPTSALLVDSIYLNIVKASQHTIDHIAFIKHIQTQLYHRCEIRDATDFDERILKCLLELSVNDYFTVQKRASGYLKTISQNIRCRHLLIPRVVEILTDAKLVNKNRLAGAMDLTLKLKWIKLVTPRIRLIIWDAVLRIKVMDNVEIRGRFEAIRKELKNFWREPIYRLATRETHDERNKKVAVVALLLIKPSSDWTPFLTEEALKIQTDTWFDYEKLSHTLRLKLVDNLFKNHIQNKNHHHTRGKLARSMIYAAQMEACDSKTIRLLLEQLFDEHYTSRNEARETLAHWLKENKQKTVREKIKPPKRVDHGVKLERGIREDNLWLVYDSENLPNTEQKWNEIVFVEKEKGACRWPESISVVRKRSHGQPLEPKNPSESDKMIIGRFSQSKFISKLFNFRLIEKEDYENPNDKFYRILKYVIRNYPDTKIPLKLMSEHLKLLMKSKKKNEQLLAAEIFIGIVLGIKHRSFFELDEFWNDINTCLNQFLDILTIEAEEAWSIAMETILDPTSDLRRVWWLIEGMIDGARMATLANEFQLAFRITSIQSNCWRYGQISKRASDIAWTKLQLALTDSLRNAISEVFYSCSEAREASSNATLINIPSRFIPDSLDTIIHKIIDKIPDLKFMEDQKIIRASLSHLDLNPPTGKMSRRRSSAIDLEDIKVSGMDTIYTRMHNNFQSMTYFRVLLQTITQHYGSSTKSWSPILVKLLPKLMEYANEDDYDLSEETYRDVDITQNSALIIHDYMSVSWISHMFLDEILKALGTTFHSNSWHVRLAVIKFVQAAVYSNIFPMSQQSRRDDIEKLLFRAVYDREISVRKEAAKCLLLFIHCSYIQFSDQKIDKLANILQSETELEARAHGASLALGAFVLAFPFFLPTNIIKPLSLLSSSSSNQAVVKKTMTETVREFRRQHRDDWEETKKILGDALTFDIENTTAPAYYA</sequence>